<evidence type="ECO:0000256" key="1">
    <source>
        <dbReference type="SAM" id="SignalP"/>
    </source>
</evidence>
<dbReference type="SUPFAM" id="SSF56925">
    <property type="entry name" value="OMPA-like"/>
    <property type="match status" value="1"/>
</dbReference>
<dbReference type="RefSeq" id="WP_097553656.1">
    <property type="nucleotide sequence ID" value="NZ_PCMW01000026.1"/>
</dbReference>
<dbReference type="OrthoDB" id="658990at2"/>
<protein>
    <recommendedName>
        <fullName evidence="4">Outer membrane protein beta-barrel domain-containing protein</fullName>
    </recommendedName>
</protein>
<dbReference type="InterPro" id="IPR011250">
    <property type="entry name" value="OMP/PagP_B-barrel"/>
</dbReference>
<feature type="signal peptide" evidence="1">
    <location>
        <begin position="1"/>
        <end position="19"/>
    </location>
</feature>
<accession>A0A2H3L014</accession>
<dbReference type="Proteomes" id="UP000220828">
    <property type="component" value="Unassembled WGS sequence"/>
</dbReference>
<name>A0A2H3L014_9FLAO</name>
<evidence type="ECO:0000313" key="2">
    <source>
        <dbReference type="EMBL" id="PDS25623.1"/>
    </source>
</evidence>
<reference evidence="2 3" key="1">
    <citation type="submission" date="2017-09" db="EMBL/GenBank/DDBJ databases">
        <title>Whole genomes of Flavobacteriaceae.</title>
        <authorList>
            <person name="Stine C."/>
            <person name="Li C."/>
            <person name="Tadesse D."/>
        </authorList>
    </citation>
    <scope>NUCLEOTIDE SEQUENCE [LARGE SCALE GENOMIC DNA]</scope>
    <source>
        <strain evidence="2 3">ATCC 35036</strain>
    </source>
</reference>
<keyword evidence="1" id="KW-0732">Signal</keyword>
<dbReference type="Gene3D" id="2.40.160.20">
    <property type="match status" value="1"/>
</dbReference>
<dbReference type="AlphaFoldDB" id="A0A2H3L014"/>
<sequence>MKKFMYFGLFLMSSGFIFAQSPLEKGGLQINAGFGTSSWGTPVYAGLDYGLMENITIGGEVSYRSKTDNGFKYSALGIVANGNYHFNELLQIPSQWDLYGGANLGYYNWTSNITNSNYNSGLELGLQVGGRYFFNDKFGVNLELGGGGVSGGKIGVTYKL</sequence>
<dbReference type="EMBL" id="PCMW01000026">
    <property type="protein sequence ID" value="PDS25623.1"/>
    <property type="molecule type" value="Genomic_DNA"/>
</dbReference>
<evidence type="ECO:0000313" key="3">
    <source>
        <dbReference type="Proteomes" id="UP000220828"/>
    </source>
</evidence>
<gene>
    <name evidence="2" type="ORF">B0A77_04280</name>
</gene>
<feature type="chain" id="PRO_5013702388" description="Outer membrane protein beta-barrel domain-containing protein" evidence="1">
    <location>
        <begin position="20"/>
        <end position="160"/>
    </location>
</feature>
<organism evidence="2 3">
    <name type="scientific">Flavobacterium branchiophilum</name>
    <dbReference type="NCBI Taxonomy" id="55197"/>
    <lineage>
        <taxon>Bacteria</taxon>
        <taxon>Pseudomonadati</taxon>
        <taxon>Bacteroidota</taxon>
        <taxon>Flavobacteriia</taxon>
        <taxon>Flavobacteriales</taxon>
        <taxon>Flavobacteriaceae</taxon>
        <taxon>Flavobacterium</taxon>
    </lineage>
</organism>
<comment type="caution">
    <text evidence="2">The sequence shown here is derived from an EMBL/GenBank/DDBJ whole genome shotgun (WGS) entry which is preliminary data.</text>
</comment>
<proteinExistence type="predicted"/>
<evidence type="ECO:0008006" key="4">
    <source>
        <dbReference type="Google" id="ProtNLM"/>
    </source>
</evidence>